<dbReference type="Proteomes" id="UP000807115">
    <property type="component" value="Chromosome 7"/>
</dbReference>
<dbReference type="PANTHER" id="PTHR47186:SF57">
    <property type="entry name" value="OS02G0478300 PROTEIN"/>
    <property type="match status" value="1"/>
</dbReference>
<keyword evidence="1" id="KW-0677">Repeat</keyword>
<dbReference type="InterPro" id="IPR032675">
    <property type="entry name" value="LRR_dom_sf"/>
</dbReference>
<gene>
    <name evidence="3" type="ORF">BDA96_07G198700</name>
</gene>
<dbReference type="Pfam" id="PF23598">
    <property type="entry name" value="LRR_14"/>
    <property type="match status" value="1"/>
</dbReference>
<dbReference type="AlphaFoldDB" id="A0A921QMB1"/>
<name>A0A921QMB1_SORBI</name>
<proteinExistence type="predicted"/>
<dbReference type="Gene3D" id="3.80.10.10">
    <property type="entry name" value="Ribonuclease Inhibitor"/>
    <property type="match status" value="1"/>
</dbReference>
<evidence type="ECO:0000256" key="1">
    <source>
        <dbReference type="ARBA" id="ARBA00022737"/>
    </source>
</evidence>
<feature type="domain" description="Disease resistance R13L4/SHOC-2-like LRR" evidence="2">
    <location>
        <begin position="10"/>
        <end position="220"/>
    </location>
</feature>
<evidence type="ECO:0000313" key="4">
    <source>
        <dbReference type="Proteomes" id="UP000807115"/>
    </source>
</evidence>
<protein>
    <recommendedName>
        <fullName evidence="2">Disease resistance R13L4/SHOC-2-like LRR domain-containing protein</fullName>
    </recommendedName>
</protein>
<accession>A0A921QMB1</accession>
<reference evidence="3" key="1">
    <citation type="journal article" date="2019" name="BMC Genomics">
        <title>A new reference genome for Sorghum bicolor reveals high levels of sequence similarity between sweet and grain genotypes: implications for the genetics of sugar metabolism.</title>
        <authorList>
            <person name="Cooper E.A."/>
            <person name="Brenton Z.W."/>
            <person name="Flinn B.S."/>
            <person name="Jenkins J."/>
            <person name="Shu S."/>
            <person name="Flowers D."/>
            <person name="Luo F."/>
            <person name="Wang Y."/>
            <person name="Xia P."/>
            <person name="Barry K."/>
            <person name="Daum C."/>
            <person name="Lipzen A."/>
            <person name="Yoshinaga Y."/>
            <person name="Schmutz J."/>
            <person name="Saski C."/>
            <person name="Vermerris W."/>
            <person name="Kresovich S."/>
        </authorList>
    </citation>
    <scope>NUCLEOTIDE SEQUENCE</scope>
</reference>
<reference evidence="3" key="2">
    <citation type="submission" date="2020-10" db="EMBL/GenBank/DDBJ databases">
        <authorList>
            <person name="Cooper E.A."/>
            <person name="Brenton Z.W."/>
            <person name="Flinn B.S."/>
            <person name="Jenkins J."/>
            <person name="Shu S."/>
            <person name="Flowers D."/>
            <person name="Luo F."/>
            <person name="Wang Y."/>
            <person name="Xia P."/>
            <person name="Barry K."/>
            <person name="Daum C."/>
            <person name="Lipzen A."/>
            <person name="Yoshinaga Y."/>
            <person name="Schmutz J."/>
            <person name="Saski C."/>
            <person name="Vermerris W."/>
            <person name="Kresovich S."/>
        </authorList>
    </citation>
    <scope>NUCLEOTIDE SEQUENCE</scope>
</reference>
<organism evidence="3 4">
    <name type="scientific">Sorghum bicolor</name>
    <name type="common">Sorghum</name>
    <name type="synonym">Sorghum vulgare</name>
    <dbReference type="NCBI Taxonomy" id="4558"/>
    <lineage>
        <taxon>Eukaryota</taxon>
        <taxon>Viridiplantae</taxon>
        <taxon>Streptophyta</taxon>
        <taxon>Embryophyta</taxon>
        <taxon>Tracheophyta</taxon>
        <taxon>Spermatophyta</taxon>
        <taxon>Magnoliopsida</taxon>
        <taxon>Liliopsida</taxon>
        <taxon>Poales</taxon>
        <taxon>Poaceae</taxon>
        <taxon>PACMAD clade</taxon>
        <taxon>Panicoideae</taxon>
        <taxon>Andropogonodae</taxon>
        <taxon>Andropogoneae</taxon>
        <taxon>Sorghinae</taxon>
        <taxon>Sorghum</taxon>
    </lineage>
</organism>
<sequence>MGLVNFALGKEIIEDIKKLSRLRKLAVTGISMENGQEFCSAVAELSNLESLLVQSNGEPGLQGCLDGLSSPPKKLQSLKLYGNLVKLPEWVKGFHNLVKLTLRSSKISELDATIEDLGKLANLASLRLWAKSFQGEDICFSFRQDTFPSLTVLELNSIDGLKLVEFGEGAMLKLELLGFCGSEESCTRLFSGLQFVTSLKVFNLDSKSYKDDFIEHLQALLAQNPNGPVLRRY</sequence>
<evidence type="ECO:0000259" key="2">
    <source>
        <dbReference type="Pfam" id="PF23598"/>
    </source>
</evidence>
<dbReference type="SUPFAM" id="SSF52058">
    <property type="entry name" value="L domain-like"/>
    <property type="match status" value="1"/>
</dbReference>
<evidence type="ECO:0000313" key="3">
    <source>
        <dbReference type="EMBL" id="KAG0524296.1"/>
    </source>
</evidence>
<dbReference type="PANTHER" id="PTHR47186">
    <property type="entry name" value="LEUCINE-RICH REPEAT-CONTAINING PROTEIN 57"/>
    <property type="match status" value="1"/>
</dbReference>
<dbReference type="EMBL" id="CM027686">
    <property type="protein sequence ID" value="KAG0524296.1"/>
    <property type="molecule type" value="Genomic_DNA"/>
</dbReference>
<comment type="caution">
    <text evidence="3">The sequence shown here is derived from an EMBL/GenBank/DDBJ whole genome shotgun (WGS) entry which is preliminary data.</text>
</comment>
<dbReference type="InterPro" id="IPR055414">
    <property type="entry name" value="LRR_R13L4/SHOC2-like"/>
</dbReference>